<dbReference type="GO" id="GO:0005886">
    <property type="term" value="C:plasma membrane"/>
    <property type="evidence" value="ECO:0007669"/>
    <property type="project" value="UniProtKB-SubCell"/>
</dbReference>
<keyword evidence="5" id="KW-0472">Membrane</keyword>
<dbReference type="OrthoDB" id="9801955at2"/>
<evidence type="ECO:0000256" key="5">
    <source>
        <dbReference type="ARBA" id="ARBA00023136"/>
    </source>
</evidence>
<evidence type="ECO:0000313" key="8">
    <source>
        <dbReference type="Proteomes" id="UP000295673"/>
    </source>
</evidence>
<evidence type="ECO:0000256" key="2">
    <source>
        <dbReference type="ARBA" id="ARBA00022475"/>
    </source>
</evidence>
<dbReference type="InterPro" id="IPR004960">
    <property type="entry name" value="LipA_acyltrans"/>
</dbReference>
<dbReference type="Proteomes" id="UP000295673">
    <property type="component" value="Unassembled WGS sequence"/>
</dbReference>
<organism evidence="7 8">
    <name type="scientific">Shimia isoporae</name>
    <dbReference type="NCBI Taxonomy" id="647720"/>
    <lineage>
        <taxon>Bacteria</taxon>
        <taxon>Pseudomonadati</taxon>
        <taxon>Pseudomonadota</taxon>
        <taxon>Alphaproteobacteria</taxon>
        <taxon>Rhodobacterales</taxon>
        <taxon>Roseobacteraceae</taxon>
    </lineage>
</organism>
<dbReference type="GO" id="GO:0009247">
    <property type="term" value="P:glycolipid biosynthetic process"/>
    <property type="evidence" value="ECO:0007669"/>
    <property type="project" value="UniProtKB-ARBA"/>
</dbReference>
<evidence type="ECO:0000256" key="6">
    <source>
        <dbReference type="ARBA" id="ARBA00023315"/>
    </source>
</evidence>
<evidence type="ECO:0000313" key="7">
    <source>
        <dbReference type="EMBL" id="TCL09476.1"/>
    </source>
</evidence>
<proteinExistence type="predicted"/>
<protein>
    <submittedName>
        <fullName evidence="7">KDO2-lipid IV(A) lauroyltransferase</fullName>
    </submittedName>
</protein>
<dbReference type="PIRSF" id="PIRSF026649">
    <property type="entry name" value="MsbB"/>
    <property type="match status" value="1"/>
</dbReference>
<dbReference type="Pfam" id="PF03279">
    <property type="entry name" value="Lip_A_acyltrans"/>
    <property type="match status" value="1"/>
</dbReference>
<keyword evidence="2" id="KW-1003">Cell membrane</keyword>
<accession>A0A4R1NM41</accession>
<dbReference type="GO" id="GO:0016746">
    <property type="term" value="F:acyltransferase activity"/>
    <property type="evidence" value="ECO:0007669"/>
    <property type="project" value="UniProtKB-KW"/>
</dbReference>
<dbReference type="EMBL" id="SMGR01000001">
    <property type="protein sequence ID" value="TCL09476.1"/>
    <property type="molecule type" value="Genomic_DNA"/>
</dbReference>
<evidence type="ECO:0000256" key="4">
    <source>
        <dbReference type="ARBA" id="ARBA00022679"/>
    </source>
</evidence>
<keyword evidence="6" id="KW-0012">Acyltransferase</keyword>
<reference evidence="7 8" key="1">
    <citation type="submission" date="2019-03" db="EMBL/GenBank/DDBJ databases">
        <title>Genomic Encyclopedia of Archaeal and Bacterial Type Strains, Phase II (KMG-II): from individual species to whole genera.</title>
        <authorList>
            <person name="Goeker M."/>
        </authorList>
    </citation>
    <scope>NUCLEOTIDE SEQUENCE [LARGE SCALE GENOMIC DNA]</scope>
    <source>
        <strain evidence="7 8">DSM 26433</strain>
    </source>
</reference>
<dbReference type="RefSeq" id="WP_132859513.1">
    <property type="nucleotide sequence ID" value="NZ_SMGR01000001.1"/>
</dbReference>
<gene>
    <name evidence="7" type="ORF">BXY66_1524</name>
</gene>
<name>A0A4R1NM41_9RHOB</name>
<evidence type="ECO:0000256" key="3">
    <source>
        <dbReference type="ARBA" id="ARBA00022519"/>
    </source>
</evidence>
<dbReference type="CDD" id="cd07984">
    <property type="entry name" value="LPLAT_LABLAT-like"/>
    <property type="match status" value="1"/>
</dbReference>
<comment type="subcellular location">
    <subcellularLocation>
        <location evidence="1">Cell inner membrane</location>
    </subcellularLocation>
</comment>
<evidence type="ECO:0000256" key="1">
    <source>
        <dbReference type="ARBA" id="ARBA00004533"/>
    </source>
</evidence>
<comment type="caution">
    <text evidence="7">The sequence shown here is derived from an EMBL/GenBank/DDBJ whole genome shotgun (WGS) entry which is preliminary data.</text>
</comment>
<dbReference type="AlphaFoldDB" id="A0A4R1NM41"/>
<dbReference type="PANTHER" id="PTHR30606:SF10">
    <property type="entry name" value="PHOSPHATIDYLINOSITOL MANNOSIDE ACYLTRANSFERASE"/>
    <property type="match status" value="1"/>
</dbReference>
<sequence>MSAKLDDLRHKISDRIIRGFLGLARLLPYDKRISFGGWFATRIVAPISGNRKRIRENLALVMPELTAEEREKIVIQSPDTMGRMLMETYASDEFLERVGKAPVVGPGNEILEKAHAEGRGALLVTGHFGNYLAVRGSFLSRGIPIGVLYKPMSNPYFNEHYVSAMADFGEPMFERGRRGMSNMIKHLRKGGFVGIVHDQRIHGAPLYEFMGKPAQTAESAAELALKYKVDLVPCYGVRQEDGNYMVITEAPIPHTNAEEMTKALNESLEAQIRANPGQWMWTHNRWLGAGNDTTADRKRKQVEAEIIAAQRAKKKAKIDAEGVTKK</sequence>
<keyword evidence="3" id="KW-0997">Cell inner membrane</keyword>
<dbReference type="PANTHER" id="PTHR30606">
    <property type="entry name" value="LIPID A BIOSYNTHESIS LAUROYL ACYLTRANSFERASE"/>
    <property type="match status" value="1"/>
</dbReference>
<keyword evidence="8" id="KW-1185">Reference proteome</keyword>
<keyword evidence="4 7" id="KW-0808">Transferase</keyword>